<dbReference type="EMBL" id="JANBUO010000032">
    <property type="protein sequence ID" value="KAJ2808650.1"/>
    <property type="molecule type" value="Genomic_DNA"/>
</dbReference>
<comment type="catalytic activity">
    <reaction evidence="2">
        <text>[(1-&gt;4)-beta-D-glucosyl]n+m + reduced acceptor + O2 = 4-dehydro-beta-D-glucosyl-[(1-&gt;4)-beta-D-glucosyl]n-1 + [(1-&gt;4)-beta-D-glucosyl]m + acceptor + H2O.</text>
        <dbReference type="EC" id="1.14.99.56"/>
    </reaction>
</comment>
<keyword evidence="2" id="KW-0119">Carbohydrate metabolism</keyword>
<reference evidence="6" key="1">
    <citation type="submission" date="2022-07" db="EMBL/GenBank/DDBJ databases">
        <title>Phylogenomic reconstructions and comparative analyses of Kickxellomycotina fungi.</title>
        <authorList>
            <person name="Reynolds N.K."/>
            <person name="Stajich J.E."/>
            <person name="Barry K."/>
            <person name="Grigoriev I.V."/>
            <person name="Crous P."/>
            <person name="Smith M.E."/>
        </authorList>
    </citation>
    <scope>NUCLEOTIDE SEQUENCE</scope>
    <source>
        <strain evidence="6">NRRL 1565</strain>
    </source>
</reference>
<feature type="signal peptide" evidence="4">
    <location>
        <begin position="1"/>
        <end position="21"/>
    </location>
</feature>
<dbReference type="Proteomes" id="UP001140094">
    <property type="component" value="Unassembled WGS sequence"/>
</dbReference>
<keyword evidence="7" id="KW-1185">Reference proteome</keyword>
<comment type="domain">
    <text evidence="2">Has a modular structure: an endo-beta-1,4-glucanase catalytic module at the N-terminus, a linker rich in serines and threonines, and a C-terminal carbohydrate-binding module (CBM).</text>
</comment>
<evidence type="ECO:0000256" key="4">
    <source>
        <dbReference type="SAM" id="SignalP"/>
    </source>
</evidence>
<name>A0A9W8I0I8_9FUNG</name>
<dbReference type="OrthoDB" id="3238762at2759"/>
<dbReference type="PANTHER" id="PTHR33353">
    <property type="entry name" value="PUTATIVE (AFU_ORTHOLOGUE AFUA_1G12560)-RELATED"/>
    <property type="match status" value="1"/>
</dbReference>
<feature type="compositionally biased region" description="Polar residues" evidence="3">
    <location>
        <begin position="280"/>
        <end position="289"/>
    </location>
</feature>
<organism evidence="6 7">
    <name type="scientific">Coemansia guatemalensis</name>
    <dbReference type="NCBI Taxonomy" id="2761395"/>
    <lineage>
        <taxon>Eukaryota</taxon>
        <taxon>Fungi</taxon>
        <taxon>Fungi incertae sedis</taxon>
        <taxon>Zoopagomycota</taxon>
        <taxon>Kickxellomycotina</taxon>
        <taxon>Kickxellomycetes</taxon>
        <taxon>Kickxellales</taxon>
        <taxon>Kickxellaceae</taxon>
        <taxon>Coemansia</taxon>
    </lineage>
</organism>
<evidence type="ECO:0000256" key="1">
    <source>
        <dbReference type="ARBA" id="ARBA00023157"/>
    </source>
</evidence>
<feature type="compositionally biased region" description="Low complexity" evidence="3">
    <location>
        <begin position="239"/>
        <end position="261"/>
    </location>
</feature>
<keyword evidence="1 2" id="KW-1015">Disulfide bond</keyword>
<dbReference type="GO" id="GO:0030245">
    <property type="term" value="P:cellulose catabolic process"/>
    <property type="evidence" value="ECO:0007669"/>
    <property type="project" value="UniProtKB-UniRule"/>
</dbReference>
<feature type="chain" id="PRO_5040837304" description="AA9 family lytic polysaccharide monooxygenase" evidence="4">
    <location>
        <begin position="22"/>
        <end position="312"/>
    </location>
</feature>
<sequence length="312" mass="34314">MAGFRFRQIFVFFALVWAAHAHTAIFNFKADNQKFEMYKYIRPHYQNYNYPVKDVNSQDLVCRTSDMSSANTDTRDVTAGSTVGVFFKADGSPEHVIFDRSHKGPCLVYMAPMASNGKGDVWFKIFEQGYDMATKQWCSEHVIDANGELDITLPADIADGEYLLRPEIIALHTAYDIGGAEFYANCVQIRVSGGGSSKPAGVPIPGVYKADDPGIHFNIYEEIKGYPIPGPKVYVAGSSIDNGSSSDSSDSIDSIDTTDVTDATDGETIEDPSSADNEKNYNPSSTYSDSEPVDEPTSHHVPQPRCNAARKR</sequence>
<accession>A0A9W8I0I8</accession>
<evidence type="ECO:0000256" key="2">
    <source>
        <dbReference type="RuleBase" id="RU368122"/>
    </source>
</evidence>
<feature type="domain" description="Auxiliary Activity family 9 catalytic" evidence="5">
    <location>
        <begin position="22"/>
        <end position="224"/>
    </location>
</feature>
<dbReference type="PANTHER" id="PTHR33353:SF32">
    <property type="entry name" value="ENDO-BETA-1,4-GLUCANASE D"/>
    <property type="match status" value="1"/>
</dbReference>
<dbReference type="GO" id="GO:0005576">
    <property type="term" value="C:extracellular region"/>
    <property type="evidence" value="ECO:0007669"/>
    <property type="project" value="UniProtKB-SubCell"/>
</dbReference>
<proteinExistence type="predicted"/>
<dbReference type="GO" id="GO:0030248">
    <property type="term" value="F:cellulose binding"/>
    <property type="evidence" value="ECO:0007669"/>
    <property type="project" value="UniProtKB-UniRule"/>
</dbReference>
<comment type="subcellular location">
    <subcellularLocation>
        <location evidence="2">Secreted</location>
    </subcellularLocation>
</comment>
<keyword evidence="4" id="KW-0732">Signal</keyword>
<dbReference type="CDD" id="cd21175">
    <property type="entry name" value="LPMO_AA9"/>
    <property type="match status" value="1"/>
</dbReference>
<evidence type="ECO:0000313" key="7">
    <source>
        <dbReference type="Proteomes" id="UP001140094"/>
    </source>
</evidence>
<keyword evidence="2" id="KW-0964">Secreted</keyword>
<keyword evidence="2" id="KW-0136">Cellulose degradation</keyword>
<protein>
    <recommendedName>
        <fullName evidence="2">AA9 family lytic polysaccharide monooxygenase</fullName>
        <ecNumber evidence="2">1.14.99.56</ecNumber>
    </recommendedName>
    <alternativeName>
        <fullName evidence="2">Endo-beta-1,4-glucanase</fullName>
    </alternativeName>
    <alternativeName>
        <fullName evidence="2">Glycosyl hydrolase 61 family protein</fullName>
    </alternativeName>
</protein>
<evidence type="ECO:0000313" key="6">
    <source>
        <dbReference type="EMBL" id="KAJ2808650.1"/>
    </source>
</evidence>
<dbReference type="Pfam" id="PF03443">
    <property type="entry name" value="AA9"/>
    <property type="match status" value="1"/>
</dbReference>
<dbReference type="Gene3D" id="2.70.50.70">
    <property type="match status" value="1"/>
</dbReference>
<dbReference type="GO" id="GO:0008810">
    <property type="term" value="F:cellulase activity"/>
    <property type="evidence" value="ECO:0007669"/>
    <property type="project" value="UniProtKB-UniRule"/>
</dbReference>
<comment type="function">
    <text evidence="2">Lytic polysaccharide monooxygenase (LMPO) that depolymerizes crystalline and amorphous polysaccharides via the oxidation of scissile alpha- or beta-(1-4)-glycosidic bonds, yielding C1 and/or C4 oxidation products. Catalysis by LPMOs requires the reduction of the active-site copper from Cu(II) to Cu(I) by a reducing agent and H(2)O(2) or O(2) as a cosubstrate.</text>
</comment>
<evidence type="ECO:0000259" key="5">
    <source>
        <dbReference type="Pfam" id="PF03443"/>
    </source>
</evidence>
<evidence type="ECO:0000256" key="3">
    <source>
        <dbReference type="SAM" id="MobiDB-lite"/>
    </source>
</evidence>
<dbReference type="InterPro" id="IPR005103">
    <property type="entry name" value="AA9_LPMO"/>
</dbReference>
<feature type="region of interest" description="Disordered" evidence="3">
    <location>
        <begin position="239"/>
        <end position="312"/>
    </location>
</feature>
<dbReference type="EC" id="1.14.99.56" evidence="2"/>
<keyword evidence="2" id="KW-0624">Polysaccharide degradation</keyword>
<dbReference type="InterPro" id="IPR049892">
    <property type="entry name" value="AA9"/>
</dbReference>
<dbReference type="AlphaFoldDB" id="A0A9W8I0I8"/>
<comment type="caution">
    <text evidence="6">The sequence shown here is derived from an EMBL/GenBank/DDBJ whole genome shotgun (WGS) entry which is preliminary data.</text>
</comment>
<gene>
    <name evidence="6" type="ORF">H4R20_000743</name>
</gene>